<evidence type="ECO:0000256" key="7">
    <source>
        <dbReference type="PROSITE-ProRule" id="PRU00169"/>
    </source>
</evidence>
<dbReference type="CDD" id="cd00082">
    <property type="entry name" value="HisKA"/>
    <property type="match status" value="1"/>
</dbReference>
<accession>A0A7X3KAE4</accession>
<dbReference type="Pfam" id="PF00512">
    <property type="entry name" value="HisKA"/>
    <property type="match status" value="1"/>
</dbReference>
<dbReference type="SUPFAM" id="SSF55874">
    <property type="entry name" value="ATPase domain of HSP90 chaperone/DNA topoisomerase II/histidine kinase"/>
    <property type="match status" value="1"/>
</dbReference>
<dbReference type="InterPro" id="IPR003018">
    <property type="entry name" value="GAF"/>
</dbReference>
<protein>
    <recommendedName>
        <fullName evidence="3">histidine kinase</fullName>
        <ecNumber evidence="3">2.7.13.3</ecNumber>
    </recommendedName>
</protein>
<evidence type="ECO:0000259" key="9">
    <source>
        <dbReference type="PROSITE" id="PS50110"/>
    </source>
</evidence>
<evidence type="ECO:0000256" key="5">
    <source>
        <dbReference type="ARBA" id="ARBA00022679"/>
    </source>
</evidence>
<dbReference type="InterPro" id="IPR000014">
    <property type="entry name" value="PAS"/>
</dbReference>
<dbReference type="InterPro" id="IPR011006">
    <property type="entry name" value="CheY-like_superfamily"/>
</dbReference>
<evidence type="ECO:0000256" key="6">
    <source>
        <dbReference type="ARBA" id="ARBA00022777"/>
    </source>
</evidence>
<keyword evidence="13" id="KW-1185">Reference proteome</keyword>
<dbReference type="Pfam" id="PF08448">
    <property type="entry name" value="PAS_4"/>
    <property type="match status" value="2"/>
</dbReference>
<dbReference type="GO" id="GO:0009927">
    <property type="term" value="F:histidine phosphotransfer kinase activity"/>
    <property type="evidence" value="ECO:0007669"/>
    <property type="project" value="TreeGrafter"/>
</dbReference>
<dbReference type="NCBIfam" id="TIGR00229">
    <property type="entry name" value="sensory_box"/>
    <property type="match status" value="2"/>
</dbReference>
<evidence type="ECO:0000259" key="8">
    <source>
        <dbReference type="PROSITE" id="PS50109"/>
    </source>
</evidence>
<organism evidence="12 13">
    <name type="scientific">Massilia cellulosiltytica</name>
    <dbReference type="NCBI Taxonomy" id="2683234"/>
    <lineage>
        <taxon>Bacteria</taxon>
        <taxon>Pseudomonadati</taxon>
        <taxon>Pseudomonadota</taxon>
        <taxon>Betaproteobacteria</taxon>
        <taxon>Burkholderiales</taxon>
        <taxon>Oxalobacteraceae</taxon>
        <taxon>Telluria group</taxon>
        <taxon>Massilia</taxon>
    </lineage>
</organism>
<dbReference type="InterPro" id="IPR035965">
    <property type="entry name" value="PAS-like_dom_sf"/>
</dbReference>
<dbReference type="PANTHER" id="PTHR43047">
    <property type="entry name" value="TWO-COMPONENT HISTIDINE PROTEIN KINASE"/>
    <property type="match status" value="1"/>
</dbReference>
<evidence type="ECO:0000313" key="13">
    <source>
        <dbReference type="Proteomes" id="UP000443353"/>
    </source>
</evidence>
<dbReference type="SUPFAM" id="SSF52172">
    <property type="entry name" value="CheY-like"/>
    <property type="match status" value="1"/>
</dbReference>
<dbReference type="InterPro" id="IPR003661">
    <property type="entry name" value="HisK_dim/P_dom"/>
</dbReference>
<feature type="domain" description="PAS" evidence="10">
    <location>
        <begin position="363"/>
        <end position="433"/>
    </location>
</feature>
<dbReference type="CDD" id="cd17580">
    <property type="entry name" value="REC_2_DhkD-like"/>
    <property type="match status" value="1"/>
</dbReference>
<dbReference type="InterPro" id="IPR001789">
    <property type="entry name" value="Sig_transdc_resp-reg_receiver"/>
</dbReference>
<keyword evidence="6" id="KW-0418">Kinase</keyword>
<dbReference type="InterPro" id="IPR000700">
    <property type="entry name" value="PAS-assoc_C"/>
</dbReference>
<dbReference type="EMBL" id="WSES01000010">
    <property type="protein sequence ID" value="MVW63994.1"/>
    <property type="molecule type" value="Genomic_DNA"/>
</dbReference>
<keyword evidence="5" id="KW-0808">Transferase</keyword>
<proteinExistence type="predicted"/>
<dbReference type="GO" id="GO:0005886">
    <property type="term" value="C:plasma membrane"/>
    <property type="evidence" value="ECO:0007669"/>
    <property type="project" value="UniProtKB-SubCell"/>
</dbReference>
<dbReference type="Pfam" id="PF00072">
    <property type="entry name" value="Response_reg"/>
    <property type="match status" value="1"/>
</dbReference>
<dbReference type="InterPro" id="IPR036890">
    <property type="entry name" value="HATPase_C_sf"/>
</dbReference>
<dbReference type="RefSeq" id="WP_082577589.1">
    <property type="nucleotide sequence ID" value="NZ_WSES01000010.1"/>
</dbReference>
<evidence type="ECO:0000256" key="1">
    <source>
        <dbReference type="ARBA" id="ARBA00000085"/>
    </source>
</evidence>
<dbReference type="Gene3D" id="3.30.450.20">
    <property type="entry name" value="PAS domain"/>
    <property type="match status" value="2"/>
</dbReference>
<dbReference type="CDD" id="cd00130">
    <property type="entry name" value="PAS"/>
    <property type="match status" value="2"/>
</dbReference>
<feature type="domain" description="PAC" evidence="11">
    <location>
        <begin position="310"/>
        <end position="362"/>
    </location>
</feature>
<dbReference type="GO" id="GO:0000155">
    <property type="term" value="F:phosphorelay sensor kinase activity"/>
    <property type="evidence" value="ECO:0007669"/>
    <property type="project" value="InterPro"/>
</dbReference>
<dbReference type="Pfam" id="PF02518">
    <property type="entry name" value="HATPase_c"/>
    <property type="match status" value="1"/>
</dbReference>
<evidence type="ECO:0000256" key="2">
    <source>
        <dbReference type="ARBA" id="ARBA00004429"/>
    </source>
</evidence>
<evidence type="ECO:0000313" key="12">
    <source>
        <dbReference type="EMBL" id="MVW63994.1"/>
    </source>
</evidence>
<dbReference type="AlphaFoldDB" id="A0A7X3KAE4"/>
<dbReference type="PROSITE" id="PS50113">
    <property type="entry name" value="PAC"/>
    <property type="match status" value="2"/>
</dbReference>
<gene>
    <name evidence="12" type="ORF">GPY61_29100</name>
</gene>
<dbReference type="EC" id="2.7.13.3" evidence="3"/>
<dbReference type="InterPro" id="IPR004358">
    <property type="entry name" value="Sig_transdc_His_kin-like_C"/>
</dbReference>
<evidence type="ECO:0000256" key="4">
    <source>
        <dbReference type="ARBA" id="ARBA00022553"/>
    </source>
</evidence>
<dbReference type="Gene3D" id="3.30.565.10">
    <property type="entry name" value="Histidine kinase-like ATPase, C-terminal domain"/>
    <property type="match status" value="1"/>
</dbReference>
<dbReference type="Pfam" id="PF13185">
    <property type="entry name" value="GAF_2"/>
    <property type="match status" value="1"/>
</dbReference>
<dbReference type="InterPro" id="IPR029016">
    <property type="entry name" value="GAF-like_dom_sf"/>
</dbReference>
<dbReference type="SUPFAM" id="SSF47384">
    <property type="entry name" value="Homodimeric domain of signal transducing histidine kinase"/>
    <property type="match status" value="1"/>
</dbReference>
<dbReference type="InterPro" id="IPR001610">
    <property type="entry name" value="PAC"/>
</dbReference>
<comment type="caution">
    <text evidence="12">The sequence shown here is derived from an EMBL/GenBank/DDBJ whole genome shotgun (WGS) entry which is preliminary data.</text>
</comment>
<dbReference type="CDD" id="cd00075">
    <property type="entry name" value="HATPase"/>
    <property type="match status" value="1"/>
</dbReference>
<dbReference type="SMART" id="SM00086">
    <property type="entry name" value="PAC"/>
    <property type="match status" value="2"/>
</dbReference>
<dbReference type="Proteomes" id="UP000443353">
    <property type="component" value="Unassembled WGS sequence"/>
</dbReference>
<dbReference type="PROSITE" id="PS50112">
    <property type="entry name" value="PAS"/>
    <property type="match status" value="1"/>
</dbReference>
<dbReference type="PROSITE" id="PS50109">
    <property type="entry name" value="HIS_KIN"/>
    <property type="match status" value="1"/>
</dbReference>
<dbReference type="InterPro" id="IPR036097">
    <property type="entry name" value="HisK_dim/P_sf"/>
</dbReference>
<dbReference type="FunFam" id="3.30.565.10:FF:000006">
    <property type="entry name" value="Sensor histidine kinase WalK"/>
    <property type="match status" value="1"/>
</dbReference>
<sequence length="855" mass="93306">MEIPTPAASCVDDVLITEELARRPRRAPDYAAENRAMAALARQLAADPHGVPQKLAELVLELCNAGSAGISLLEEQDGGRYFRWHAAAGLFAEHLGGTIAFDVSPCGVVVDRNQTMLMRYGERCFAAMAGFDPPMIENLLVPWTAQGRAVGTVWVISHRPDREFDAEDARVLRNLADFAAAAYQTIVALEETAEGRRELMQAAEERTRVLAGHNRMLEHEIAQRRQADDALRASEQRYRDLIGAIPAGVVACDAAGTVVFHNACADALCGGPPGEAPACWGPEACAHNGHRLENFTAPLREVLAGGHSVVDRELTIERPDGSRIDVLLNITPLRDHAGRIAGAVNIVQDITARKRVEDELRVSEQRFRTLANTVPVLIWQNDEAGRNVFVNQYYLDFTGKAFEDVMGMGWHELVHPDDAPAYIADYMDAVRTRRPWRNVDRVRRHDGQWRWFDSYAQPLFAPDGSYAGHVGASLDITDAVLAEQALKETDRRKDEFLAVLAHELRNPLAPISNAVHLLRHPDGRRRADRLVEMLGRQVRQMIKLVDDLLEISRITRDKIELHRQPLLLADVVHGAVETSRPLIDQHHHQLDVRLPDEALTLNADSVRLTQVLANLLNNAAKYTDQGGRIALEARRDGLEVEIAVRDNGIGIPAGHLPAVFDMFTQAHRAAGRGQGGLGIGLAMVRSLVLMHGGTVEAKSAGTGLGSEFIVRLPLAEPPDAAHDGAAAGAGAAPLAGQRILVVDDNQDAADTLAMLLDADGAKARAVYDGPSALAALPVLRPHTVLLDLGMPDMDGLEVARRIRADPAWSGVRIVALTGWGQESDRERTRGAGFDFHLTKPVDLNVLHAWLGAGRA</sequence>
<dbReference type="Gene3D" id="3.40.50.2300">
    <property type="match status" value="1"/>
</dbReference>
<reference evidence="12 13" key="1">
    <citation type="submission" date="2019-12" db="EMBL/GenBank/DDBJ databases">
        <authorList>
            <person name="Li C."/>
            <person name="Zhao J."/>
        </authorList>
    </citation>
    <scope>NUCLEOTIDE SEQUENCE [LARGE SCALE GENOMIC DNA]</scope>
    <source>
        <strain evidence="12 13">NEAU-DD11</strain>
    </source>
</reference>
<dbReference type="SMART" id="SM00091">
    <property type="entry name" value="PAS"/>
    <property type="match status" value="2"/>
</dbReference>
<dbReference type="PROSITE" id="PS50110">
    <property type="entry name" value="RESPONSE_REGULATORY"/>
    <property type="match status" value="1"/>
</dbReference>
<feature type="domain" description="Response regulatory" evidence="9">
    <location>
        <begin position="738"/>
        <end position="854"/>
    </location>
</feature>
<dbReference type="InterPro" id="IPR005467">
    <property type="entry name" value="His_kinase_dom"/>
</dbReference>
<dbReference type="SUPFAM" id="SSF55781">
    <property type="entry name" value="GAF domain-like"/>
    <property type="match status" value="1"/>
</dbReference>
<keyword evidence="4 7" id="KW-0597">Phosphoprotein</keyword>
<evidence type="ECO:0000259" key="10">
    <source>
        <dbReference type="PROSITE" id="PS50112"/>
    </source>
</evidence>
<dbReference type="Gene3D" id="3.30.450.40">
    <property type="match status" value="1"/>
</dbReference>
<dbReference type="PRINTS" id="PR00344">
    <property type="entry name" value="BCTRLSENSOR"/>
</dbReference>
<dbReference type="SMART" id="SM00448">
    <property type="entry name" value="REC"/>
    <property type="match status" value="1"/>
</dbReference>
<dbReference type="SUPFAM" id="SSF55785">
    <property type="entry name" value="PYP-like sensor domain (PAS domain)"/>
    <property type="match status" value="2"/>
</dbReference>
<feature type="domain" description="Histidine kinase" evidence="8">
    <location>
        <begin position="499"/>
        <end position="716"/>
    </location>
</feature>
<feature type="domain" description="PAC" evidence="11">
    <location>
        <begin position="436"/>
        <end position="488"/>
    </location>
</feature>
<name>A0A7X3KAE4_9BURK</name>
<dbReference type="FunFam" id="3.30.450.20:FF:000099">
    <property type="entry name" value="Sensory box sensor histidine kinase"/>
    <property type="match status" value="1"/>
</dbReference>
<dbReference type="SMART" id="SM00387">
    <property type="entry name" value="HATPase_c"/>
    <property type="match status" value="1"/>
</dbReference>
<evidence type="ECO:0000256" key="3">
    <source>
        <dbReference type="ARBA" id="ARBA00012438"/>
    </source>
</evidence>
<dbReference type="SMART" id="SM00388">
    <property type="entry name" value="HisKA"/>
    <property type="match status" value="1"/>
</dbReference>
<comment type="subcellular location">
    <subcellularLocation>
        <location evidence="2">Cell inner membrane</location>
        <topology evidence="2">Multi-pass membrane protein</topology>
    </subcellularLocation>
</comment>
<feature type="modified residue" description="4-aspartylphosphate" evidence="7">
    <location>
        <position position="787"/>
    </location>
</feature>
<comment type="catalytic activity">
    <reaction evidence="1">
        <text>ATP + protein L-histidine = ADP + protein N-phospho-L-histidine.</text>
        <dbReference type="EC" id="2.7.13.3"/>
    </reaction>
</comment>
<dbReference type="Gene3D" id="1.10.287.130">
    <property type="match status" value="1"/>
</dbReference>
<dbReference type="InterPro" id="IPR003594">
    <property type="entry name" value="HATPase_dom"/>
</dbReference>
<evidence type="ECO:0000259" key="11">
    <source>
        <dbReference type="PROSITE" id="PS50113"/>
    </source>
</evidence>
<dbReference type="InterPro" id="IPR013656">
    <property type="entry name" value="PAS_4"/>
</dbReference>
<dbReference type="PANTHER" id="PTHR43047:SF72">
    <property type="entry name" value="OSMOSENSING HISTIDINE PROTEIN KINASE SLN1"/>
    <property type="match status" value="1"/>
</dbReference>